<dbReference type="Proteomes" id="UP000391834">
    <property type="component" value="Unassembled WGS sequence"/>
</dbReference>
<dbReference type="InterPro" id="IPR013324">
    <property type="entry name" value="RNA_pol_sigma_r3/r4-like"/>
</dbReference>
<protein>
    <submittedName>
        <fullName evidence="6">DNA-directed RNA polymerase sigma-70 factor</fullName>
    </submittedName>
</protein>
<evidence type="ECO:0000256" key="1">
    <source>
        <dbReference type="ARBA" id="ARBA00010641"/>
    </source>
</evidence>
<evidence type="ECO:0000256" key="2">
    <source>
        <dbReference type="ARBA" id="ARBA00023015"/>
    </source>
</evidence>
<organism evidence="6 7">
    <name type="scientific">Prolixibacter bellariivorans</name>
    <dbReference type="NCBI Taxonomy" id="314319"/>
    <lineage>
        <taxon>Bacteria</taxon>
        <taxon>Pseudomonadati</taxon>
        <taxon>Bacteroidota</taxon>
        <taxon>Bacteroidia</taxon>
        <taxon>Marinilabiliales</taxon>
        <taxon>Prolixibacteraceae</taxon>
        <taxon>Prolixibacter</taxon>
    </lineage>
</organism>
<accession>A0A5M4AXR8</accession>
<dbReference type="AlphaFoldDB" id="A0A5M4AXR8"/>
<evidence type="ECO:0000256" key="3">
    <source>
        <dbReference type="ARBA" id="ARBA00023082"/>
    </source>
</evidence>
<comment type="similarity">
    <text evidence="1">Belongs to the sigma-70 factor family. ECF subfamily.</text>
</comment>
<dbReference type="SUPFAM" id="SSF88659">
    <property type="entry name" value="Sigma3 and sigma4 domains of RNA polymerase sigma factors"/>
    <property type="match status" value="1"/>
</dbReference>
<dbReference type="GO" id="GO:0003677">
    <property type="term" value="F:DNA binding"/>
    <property type="evidence" value="ECO:0007669"/>
    <property type="project" value="InterPro"/>
</dbReference>
<keyword evidence="4" id="KW-0804">Transcription</keyword>
<evidence type="ECO:0000259" key="5">
    <source>
        <dbReference type="SMART" id="SM00421"/>
    </source>
</evidence>
<dbReference type="NCBIfam" id="TIGR02985">
    <property type="entry name" value="Sig70_bacteroi1"/>
    <property type="match status" value="1"/>
</dbReference>
<dbReference type="CDD" id="cd06171">
    <property type="entry name" value="Sigma70_r4"/>
    <property type="match status" value="1"/>
</dbReference>
<dbReference type="InterPro" id="IPR014284">
    <property type="entry name" value="RNA_pol_sigma-70_dom"/>
</dbReference>
<dbReference type="InterPro" id="IPR007627">
    <property type="entry name" value="RNA_pol_sigma70_r2"/>
</dbReference>
<dbReference type="SMART" id="SM00421">
    <property type="entry name" value="HTH_LUXR"/>
    <property type="match status" value="1"/>
</dbReference>
<keyword evidence="7" id="KW-1185">Reference proteome</keyword>
<keyword evidence="2" id="KW-0805">Transcription regulation</keyword>
<keyword evidence="6" id="KW-0240">DNA-directed RNA polymerase</keyword>
<dbReference type="PANTHER" id="PTHR43133">
    <property type="entry name" value="RNA POLYMERASE ECF-TYPE SIGMA FACTO"/>
    <property type="match status" value="1"/>
</dbReference>
<dbReference type="InterPro" id="IPR039425">
    <property type="entry name" value="RNA_pol_sigma-70-like"/>
</dbReference>
<feature type="domain" description="HTH luxR-type" evidence="5">
    <location>
        <begin position="131"/>
        <end position="191"/>
    </location>
</feature>
<dbReference type="InterPro" id="IPR013325">
    <property type="entry name" value="RNA_pol_sigma_r2"/>
</dbReference>
<comment type="caution">
    <text evidence="6">The sequence shown here is derived from an EMBL/GenBank/DDBJ whole genome shotgun (WGS) entry which is preliminary data.</text>
</comment>
<dbReference type="Gene3D" id="1.10.10.10">
    <property type="entry name" value="Winged helix-like DNA-binding domain superfamily/Winged helix DNA-binding domain"/>
    <property type="match status" value="1"/>
</dbReference>
<dbReference type="InterPro" id="IPR036388">
    <property type="entry name" value="WH-like_DNA-bd_sf"/>
</dbReference>
<evidence type="ECO:0000256" key="4">
    <source>
        <dbReference type="ARBA" id="ARBA00023163"/>
    </source>
</evidence>
<dbReference type="PANTHER" id="PTHR43133:SF46">
    <property type="entry name" value="RNA POLYMERASE SIGMA-70 FACTOR ECF SUBFAMILY"/>
    <property type="match status" value="1"/>
</dbReference>
<dbReference type="Pfam" id="PF04542">
    <property type="entry name" value="Sigma70_r2"/>
    <property type="match status" value="1"/>
</dbReference>
<dbReference type="OrthoDB" id="9782991at2"/>
<dbReference type="SUPFAM" id="SSF88946">
    <property type="entry name" value="Sigma2 domain of RNA polymerase sigma factors"/>
    <property type="match status" value="1"/>
</dbReference>
<dbReference type="GO" id="GO:0000428">
    <property type="term" value="C:DNA-directed RNA polymerase complex"/>
    <property type="evidence" value="ECO:0007669"/>
    <property type="project" value="UniProtKB-KW"/>
</dbReference>
<keyword evidence="3" id="KW-0731">Sigma factor</keyword>
<dbReference type="InterPro" id="IPR014327">
    <property type="entry name" value="RNA_pol_sigma70_bacteroid"/>
</dbReference>
<dbReference type="NCBIfam" id="TIGR02937">
    <property type="entry name" value="sigma70-ECF"/>
    <property type="match status" value="1"/>
</dbReference>
<dbReference type="Gene3D" id="1.10.1740.10">
    <property type="match status" value="1"/>
</dbReference>
<dbReference type="GO" id="GO:0006352">
    <property type="term" value="P:DNA-templated transcription initiation"/>
    <property type="evidence" value="ECO:0007669"/>
    <property type="project" value="InterPro"/>
</dbReference>
<dbReference type="InterPro" id="IPR000792">
    <property type="entry name" value="Tscrpt_reg_LuxR_C"/>
</dbReference>
<dbReference type="InterPro" id="IPR013249">
    <property type="entry name" value="RNA_pol_sigma70_r4_t2"/>
</dbReference>
<gene>
    <name evidence="6" type="ORF">PbJCM13498_15720</name>
</gene>
<dbReference type="EMBL" id="BLAX01000001">
    <property type="protein sequence ID" value="GET32709.1"/>
    <property type="molecule type" value="Genomic_DNA"/>
</dbReference>
<evidence type="ECO:0000313" key="6">
    <source>
        <dbReference type="EMBL" id="GET32709.1"/>
    </source>
</evidence>
<name>A0A5M4AXR8_9BACT</name>
<sequence length="223" mass="26369">MQKSQMIQDEDNRRLQAIREGDKQAFEALFYECYRPMVAYAFRFLGDMEPSESVVQDVFLKFWQKRKELMITSSLRSYLFRAVRNLSLNYLEHRKIMSGYAHMVMERESDRYDYSDFYVEVGLKEKIDTAVSALPEKRQEIFRLAREEGLKYREIAEQLNISVKTVETQMTLALKQLRTSLKDYRHLVLFFLGTGSNQSKNNLPDQSISVKGKKLINCLPYRL</sequence>
<evidence type="ECO:0000313" key="7">
    <source>
        <dbReference type="Proteomes" id="UP000391834"/>
    </source>
</evidence>
<reference evidence="6 7" key="1">
    <citation type="submission" date="2019-10" db="EMBL/GenBank/DDBJ databases">
        <title>Prolixibacter strains distinguished by the presence of nitrate reductase genes were adept at nitrate-dependent anaerobic corrosion of metallic iron and carbon steel.</title>
        <authorList>
            <person name="Iino T."/>
            <person name="Shono N."/>
            <person name="Ito K."/>
            <person name="Nakamura R."/>
            <person name="Sueoka K."/>
            <person name="Harayama S."/>
            <person name="Ohkuma M."/>
        </authorList>
    </citation>
    <scope>NUCLEOTIDE SEQUENCE [LARGE SCALE GENOMIC DNA]</scope>
    <source>
        <strain evidence="6 7">JCM 13498</strain>
    </source>
</reference>
<dbReference type="GO" id="GO:0016987">
    <property type="term" value="F:sigma factor activity"/>
    <property type="evidence" value="ECO:0007669"/>
    <property type="project" value="UniProtKB-KW"/>
</dbReference>
<dbReference type="Pfam" id="PF08281">
    <property type="entry name" value="Sigma70_r4_2"/>
    <property type="match status" value="1"/>
</dbReference>
<proteinExistence type="inferred from homology"/>